<name>A0ABP7KLM6_9MICO</name>
<accession>A0ABP7KLM6</accession>
<keyword evidence="2" id="KW-1185">Reference proteome</keyword>
<dbReference type="Proteomes" id="UP001501803">
    <property type="component" value="Unassembled WGS sequence"/>
</dbReference>
<gene>
    <name evidence="1" type="ORF">GCM10022381_25270</name>
</gene>
<organism evidence="1 2">
    <name type="scientific">Leifsonia kafniensis</name>
    <dbReference type="NCBI Taxonomy" id="475957"/>
    <lineage>
        <taxon>Bacteria</taxon>
        <taxon>Bacillati</taxon>
        <taxon>Actinomycetota</taxon>
        <taxon>Actinomycetes</taxon>
        <taxon>Micrococcales</taxon>
        <taxon>Microbacteriaceae</taxon>
        <taxon>Leifsonia</taxon>
    </lineage>
</organism>
<dbReference type="EMBL" id="BAABCN010000007">
    <property type="protein sequence ID" value="GAA3881970.1"/>
    <property type="molecule type" value="Genomic_DNA"/>
</dbReference>
<protein>
    <submittedName>
        <fullName evidence="1">Uncharacterized protein</fullName>
    </submittedName>
</protein>
<evidence type="ECO:0000313" key="2">
    <source>
        <dbReference type="Proteomes" id="UP001501803"/>
    </source>
</evidence>
<evidence type="ECO:0000313" key="1">
    <source>
        <dbReference type="EMBL" id="GAA3881970.1"/>
    </source>
</evidence>
<reference evidence="2" key="1">
    <citation type="journal article" date="2019" name="Int. J. Syst. Evol. Microbiol.">
        <title>The Global Catalogue of Microorganisms (GCM) 10K type strain sequencing project: providing services to taxonomists for standard genome sequencing and annotation.</title>
        <authorList>
            <consortium name="The Broad Institute Genomics Platform"/>
            <consortium name="The Broad Institute Genome Sequencing Center for Infectious Disease"/>
            <person name="Wu L."/>
            <person name="Ma J."/>
        </authorList>
    </citation>
    <scope>NUCLEOTIDE SEQUENCE [LARGE SCALE GENOMIC DNA]</scope>
    <source>
        <strain evidence="2">JCM 17021</strain>
    </source>
</reference>
<proteinExistence type="predicted"/>
<sequence>MGRSVDPNFERGFAAPHDLYGLSYFGNPEFNRIGSLEIAKADGTLADARDLVQTCKSECDVHGCTRADIVNADDIRHFRGSAH</sequence>
<comment type="caution">
    <text evidence="1">The sequence shown here is derived from an EMBL/GenBank/DDBJ whole genome shotgun (WGS) entry which is preliminary data.</text>
</comment>